<organism evidence="2">
    <name type="scientific">Arundo donax</name>
    <name type="common">Giant reed</name>
    <name type="synonym">Donax arundinaceus</name>
    <dbReference type="NCBI Taxonomy" id="35708"/>
    <lineage>
        <taxon>Eukaryota</taxon>
        <taxon>Viridiplantae</taxon>
        <taxon>Streptophyta</taxon>
        <taxon>Embryophyta</taxon>
        <taxon>Tracheophyta</taxon>
        <taxon>Spermatophyta</taxon>
        <taxon>Magnoliopsida</taxon>
        <taxon>Liliopsida</taxon>
        <taxon>Poales</taxon>
        <taxon>Poaceae</taxon>
        <taxon>PACMAD clade</taxon>
        <taxon>Arundinoideae</taxon>
        <taxon>Arundineae</taxon>
        <taxon>Arundo</taxon>
    </lineage>
</organism>
<accession>A0A0A9BP34</accession>
<dbReference type="EMBL" id="GBRH01234885">
    <property type="protein sequence ID" value="JAD63010.1"/>
    <property type="molecule type" value="Transcribed_RNA"/>
</dbReference>
<evidence type="ECO:0000313" key="2">
    <source>
        <dbReference type="EMBL" id="JAD63010.1"/>
    </source>
</evidence>
<evidence type="ECO:0000256" key="1">
    <source>
        <dbReference type="SAM" id="Phobius"/>
    </source>
</evidence>
<reference evidence="2" key="1">
    <citation type="submission" date="2014-09" db="EMBL/GenBank/DDBJ databases">
        <authorList>
            <person name="Magalhaes I.L.F."/>
            <person name="Oliveira U."/>
            <person name="Santos F.R."/>
            <person name="Vidigal T.H.D.A."/>
            <person name="Brescovit A.D."/>
            <person name="Santos A.J."/>
        </authorList>
    </citation>
    <scope>NUCLEOTIDE SEQUENCE</scope>
    <source>
        <tissue evidence="2">Shoot tissue taken approximately 20 cm above the soil surface</tissue>
    </source>
</reference>
<protein>
    <submittedName>
        <fullName evidence="2">Uncharacterized protein</fullName>
    </submittedName>
</protein>
<dbReference type="AlphaFoldDB" id="A0A0A9BP34"/>
<name>A0A0A9BP34_ARUDO</name>
<feature type="transmembrane region" description="Helical" evidence="1">
    <location>
        <begin position="21"/>
        <end position="44"/>
    </location>
</feature>
<proteinExistence type="predicted"/>
<sequence>MELCADKLLLIRMILQRIVSMNACIGPILSYGTSFSPLIMWLSVANVLPI</sequence>
<reference evidence="2" key="2">
    <citation type="journal article" date="2015" name="Data Brief">
        <title>Shoot transcriptome of the giant reed, Arundo donax.</title>
        <authorList>
            <person name="Barrero R.A."/>
            <person name="Guerrero F.D."/>
            <person name="Moolhuijzen P."/>
            <person name="Goolsby J.A."/>
            <person name="Tidwell J."/>
            <person name="Bellgard S.E."/>
            <person name="Bellgard M.I."/>
        </authorList>
    </citation>
    <scope>NUCLEOTIDE SEQUENCE</scope>
    <source>
        <tissue evidence="2">Shoot tissue taken approximately 20 cm above the soil surface</tissue>
    </source>
</reference>
<keyword evidence="1" id="KW-0472">Membrane</keyword>
<keyword evidence="1" id="KW-0812">Transmembrane</keyword>
<keyword evidence="1" id="KW-1133">Transmembrane helix</keyword>